<evidence type="ECO:0000313" key="2">
    <source>
        <dbReference type="EMBL" id="MCV2867427.1"/>
    </source>
</evidence>
<gene>
    <name evidence="2" type="ORF">OEW28_02165</name>
</gene>
<proteinExistence type="predicted"/>
<dbReference type="RefSeq" id="WP_263733077.1">
    <property type="nucleotide sequence ID" value="NZ_JAOWKY010000001.1"/>
</dbReference>
<comment type="caution">
    <text evidence="2">The sequence shown here is derived from an EMBL/GenBank/DDBJ whole genome shotgun (WGS) entry which is preliminary data.</text>
</comment>
<dbReference type="EMBL" id="JAOWKY010000001">
    <property type="protein sequence ID" value="MCV2867427.1"/>
    <property type="molecule type" value="Genomic_DNA"/>
</dbReference>
<reference evidence="2 3" key="1">
    <citation type="submission" date="2022-10" db="EMBL/GenBank/DDBJ databases">
        <title>Defluviimonas sp. nov., isolated from ocean surface water.</title>
        <authorList>
            <person name="He W."/>
            <person name="Wang L."/>
            <person name="Zhang D.-F."/>
        </authorList>
    </citation>
    <scope>NUCLEOTIDE SEQUENCE [LARGE SCALE GENOMIC DNA]</scope>
    <source>
        <strain evidence="2 3">WL0002</strain>
    </source>
</reference>
<evidence type="ECO:0000256" key="1">
    <source>
        <dbReference type="SAM" id="MobiDB-lite"/>
    </source>
</evidence>
<dbReference type="Proteomes" id="UP001652542">
    <property type="component" value="Unassembled WGS sequence"/>
</dbReference>
<organism evidence="2 3">
    <name type="scientific">Albidovulum marisflavi</name>
    <dbReference type="NCBI Taxonomy" id="2984159"/>
    <lineage>
        <taxon>Bacteria</taxon>
        <taxon>Pseudomonadati</taxon>
        <taxon>Pseudomonadota</taxon>
        <taxon>Alphaproteobacteria</taxon>
        <taxon>Rhodobacterales</taxon>
        <taxon>Paracoccaceae</taxon>
        <taxon>Albidovulum</taxon>
    </lineage>
</organism>
<keyword evidence="3" id="KW-1185">Reference proteome</keyword>
<protein>
    <submittedName>
        <fullName evidence="2">Uncharacterized protein</fullName>
    </submittedName>
</protein>
<feature type="region of interest" description="Disordered" evidence="1">
    <location>
        <begin position="36"/>
        <end position="57"/>
    </location>
</feature>
<name>A0ABT2Z8S6_9RHOB</name>
<sequence>MTRVPAPSCKSDAAEVQIEAAFGRLIKLMAQQTARELAASAPEAKEPVDAAQDVLED</sequence>
<evidence type="ECO:0000313" key="3">
    <source>
        <dbReference type="Proteomes" id="UP001652542"/>
    </source>
</evidence>
<accession>A0ABT2Z8S6</accession>